<dbReference type="PANTHER" id="PTHR37984">
    <property type="entry name" value="PROTEIN CBG26694"/>
    <property type="match status" value="1"/>
</dbReference>
<dbReference type="SUPFAM" id="SSF53098">
    <property type="entry name" value="Ribonuclease H-like"/>
    <property type="match status" value="1"/>
</dbReference>
<reference evidence="2 3" key="1">
    <citation type="submission" date="2020-06" db="EMBL/GenBank/DDBJ databases">
        <authorList>
            <person name="Li R."/>
            <person name="Bekaert M."/>
        </authorList>
    </citation>
    <scope>NUCLEOTIDE SEQUENCE [LARGE SCALE GENOMIC DNA]</scope>
    <source>
        <strain evidence="3">wild</strain>
    </source>
</reference>
<keyword evidence="3" id="KW-1185">Reference proteome</keyword>
<evidence type="ECO:0000259" key="1">
    <source>
        <dbReference type="PROSITE" id="PS50994"/>
    </source>
</evidence>
<dbReference type="PANTHER" id="PTHR37984:SF15">
    <property type="entry name" value="INTEGRASE CATALYTIC DOMAIN-CONTAINING PROTEIN"/>
    <property type="match status" value="1"/>
</dbReference>
<feature type="domain" description="Integrase catalytic" evidence="1">
    <location>
        <begin position="74"/>
        <end position="201"/>
    </location>
</feature>
<dbReference type="PROSITE" id="PS50994">
    <property type="entry name" value="INTEGRASE"/>
    <property type="match status" value="1"/>
</dbReference>
<gene>
    <name evidence="2" type="ORF">MCOR_1358</name>
</gene>
<evidence type="ECO:0000313" key="2">
    <source>
        <dbReference type="EMBL" id="CAC5357887.1"/>
    </source>
</evidence>
<dbReference type="Gene3D" id="3.30.420.10">
    <property type="entry name" value="Ribonuclease H-like superfamily/Ribonuclease H"/>
    <property type="match status" value="1"/>
</dbReference>
<dbReference type="OrthoDB" id="10062030at2759"/>
<sequence>MKPLTEVIKDQFLDKCPVGNLLSRKPMFSSITINIFPMEEKEIYKRLCKICPSLTSSNGEKDDFKWDTGCDKSVTTSPIFAYLCVEKENNLDCDALGTGVGAVLSQVSDQGQEPRTQNGNKYVLVVTVYFTRLAETYRLPDIEAPTVTDKLVIEFICRYCLPVQIHSDQCAQLTSDIFIQLCKTLNICKTRNSPFHHHSSGLETVMKAQYQRRLIPVGTYIIIKEERCYLPKEELMELRDIWTTAEDTTMEE</sequence>
<dbReference type="GO" id="GO:0003676">
    <property type="term" value="F:nucleic acid binding"/>
    <property type="evidence" value="ECO:0007669"/>
    <property type="project" value="InterPro"/>
</dbReference>
<dbReference type="AlphaFoldDB" id="A0A6J8A049"/>
<dbReference type="GO" id="GO:0015074">
    <property type="term" value="P:DNA integration"/>
    <property type="evidence" value="ECO:0007669"/>
    <property type="project" value="InterPro"/>
</dbReference>
<dbReference type="Proteomes" id="UP000507470">
    <property type="component" value="Unassembled WGS sequence"/>
</dbReference>
<proteinExistence type="predicted"/>
<evidence type="ECO:0000313" key="3">
    <source>
        <dbReference type="Proteomes" id="UP000507470"/>
    </source>
</evidence>
<dbReference type="InterPro" id="IPR012337">
    <property type="entry name" value="RNaseH-like_sf"/>
</dbReference>
<dbReference type="EMBL" id="CACVKT020000270">
    <property type="protein sequence ID" value="CAC5357887.1"/>
    <property type="molecule type" value="Genomic_DNA"/>
</dbReference>
<dbReference type="InterPro" id="IPR050951">
    <property type="entry name" value="Retrovirus_Pol_polyprotein"/>
</dbReference>
<dbReference type="InterPro" id="IPR001584">
    <property type="entry name" value="Integrase_cat-core"/>
</dbReference>
<organism evidence="2 3">
    <name type="scientific">Mytilus coruscus</name>
    <name type="common">Sea mussel</name>
    <dbReference type="NCBI Taxonomy" id="42192"/>
    <lineage>
        <taxon>Eukaryota</taxon>
        <taxon>Metazoa</taxon>
        <taxon>Spiralia</taxon>
        <taxon>Lophotrochozoa</taxon>
        <taxon>Mollusca</taxon>
        <taxon>Bivalvia</taxon>
        <taxon>Autobranchia</taxon>
        <taxon>Pteriomorphia</taxon>
        <taxon>Mytilida</taxon>
        <taxon>Mytiloidea</taxon>
        <taxon>Mytilidae</taxon>
        <taxon>Mytilinae</taxon>
        <taxon>Mytilus</taxon>
    </lineage>
</organism>
<accession>A0A6J8A049</accession>
<protein>
    <recommendedName>
        <fullName evidence="1">Integrase catalytic domain-containing protein</fullName>
    </recommendedName>
</protein>
<name>A0A6J8A049_MYTCO</name>
<dbReference type="InterPro" id="IPR036397">
    <property type="entry name" value="RNaseH_sf"/>
</dbReference>